<protein>
    <recommendedName>
        <fullName evidence="9">Lipoprotein signal peptidase</fullName>
        <ecNumber evidence="9">3.4.23.36</ecNumber>
    </recommendedName>
    <alternativeName>
        <fullName evidence="9">Prolipoprotein signal peptidase</fullName>
    </alternativeName>
    <alternativeName>
        <fullName evidence="9">Signal peptidase II</fullName>
        <shortName evidence="9">SPase II</shortName>
    </alternativeName>
</protein>
<keyword evidence="14" id="KW-1185">Reference proteome</keyword>
<feature type="transmembrane region" description="Helical" evidence="9">
    <location>
        <begin position="71"/>
        <end position="92"/>
    </location>
</feature>
<feature type="active site" evidence="9">
    <location>
        <position position="142"/>
    </location>
</feature>
<keyword evidence="8 9" id="KW-0472">Membrane</keyword>
<dbReference type="HAMAP" id="MF_00161">
    <property type="entry name" value="LspA"/>
    <property type="match status" value="1"/>
</dbReference>
<dbReference type="AlphaFoldDB" id="A0A344J9C4"/>
<feature type="transmembrane region" description="Helical" evidence="9">
    <location>
        <begin position="99"/>
        <end position="118"/>
    </location>
</feature>
<evidence type="ECO:0000256" key="12">
    <source>
        <dbReference type="SAM" id="SignalP"/>
    </source>
</evidence>
<keyword evidence="2 9" id="KW-1003">Cell membrane</keyword>
<keyword evidence="3 9" id="KW-0645">Protease</keyword>
<dbReference type="EC" id="3.4.23.36" evidence="9"/>
<evidence type="ECO:0000256" key="4">
    <source>
        <dbReference type="ARBA" id="ARBA00022692"/>
    </source>
</evidence>
<dbReference type="NCBIfam" id="TIGR00077">
    <property type="entry name" value="lspA"/>
    <property type="match status" value="1"/>
</dbReference>
<evidence type="ECO:0000256" key="5">
    <source>
        <dbReference type="ARBA" id="ARBA00022750"/>
    </source>
</evidence>
<dbReference type="KEGG" id="lue:DCD74_11725"/>
<evidence type="ECO:0000313" key="13">
    <source>
        <dbReference type="EMBL" id="AXA85634.1"/>
    </source>
</evidence>
<evidence type="ECO:0000256" key="3">
    <source>
        <dbReference type="ARBA" id="ARBA00022670"/>
    </source>
</evidence>
<proteinExistence type="inferred from homology"/>
<name>A0A344J9C4_9GAMM</name>
<evidence type="ECO:0000256" key="11">
    <source>
        <dbReference type="RuleBase" id="RU004181"/>
    </source>
</evidence>
<dbReference type="InterPro" id="IPR001872">
    <property type="entry name" value="Peptidase_A8"/>
</dbReference>
<comment type="pathway">
    <text evidence="9">Protein modification; lipoprotein biosynthesis (signal peptide cleavage).</text>
</comment>
<comment type="subcellular location">
    <subcellularLocation>
        <location evidence="9">Cell membrane</location>
        <topology evidence="9">Multi-pass membrane protein</topology>
    </subcellularLocation>
</comment>
<evidence type="ECO:0000256" key="8">
    <source>
        <dbReference type="ARBA" id="ARBA00023136"/>
    </source>
</evidence>
<organism evidence="13 14">
    <name type="scientific">Solilutibacter oculi</name>
    <dbReference type="NCBI Taxonomy" id="2698682"/>
    <lineage>
        <taxon>Bacteria</taxon>
        <taxon>Pseudomonadati</taxon>
        <taxon>Pseudomonadota</taxon>
        <taxon>Gammaproteobacteria</taxon>
        <taxon>Lysobacterales</taxon>
        <taxon>Lysobacteraceae</taxon>
        <taxon>Solilutibacter</taxon>
    </lineage>
</organism>
<comment type="caution">
    <text evidence="9">Lacks conserved residue(s) required for the propagation of feature annotation.</text>
</comment>
<sequence length="173" mass="19059">MMVAYRKSALAWLLLSAVVIAMDQGSKRWVVTRLPEYTAVPVIDGIWSWYRSYNTGAAFSLLSDAGGWQQVFFSVLAVGISVALGIALARLPRGNWRQAVPYALIIGGALSNAIDRAIRGHVVDFIQWYWKDYYWPSFNFSDVAIVTGAVALVATELVASEVTARRARGDSAR</sequence>
<feature type="signal peptide" evidence="12">
    <location>
        <begin position="1"/>
        <end position="21"/>
    </location>
</feature>
<keyword evidence="5 9" id="KW-0064">Aspartyl protease</keyword>
<keyword evidence="7 9" id="KW-1133">Transmembrane helix</keyword>
<comment type="catalytic activity">
    <reaction evidence="9 10">
        <text>Release of signal peptides from bacterial membrane prolipoproteins. Hydrolyzes -Xaa-Yaa-Zaa-|-(S,diacylglyceryl)Cys-, in which Xaa is hydrophobic (preferably Leu), and Yaa (Ala or Ser) and Zaa (Gly or Ala) have small, neutral side chains.</text>
        <dbReference type="EC" id="3.4.23.36"/>
    </reaction>
</comment>
<keyword evidence="4 9" id="KW-0812">Transmembrane</keyword>
<comment type="function">
    <text evidence="9 10">This protein specifically catalyzes the removal of signal peptides from prolipoproteins.</text>
</comment>
<dbReference type="GO" id="GO:0005886">
    <property type="term" value="C:plasma membrane"/>
    <property type="evidence" value="ECO:0007669"/>
    <property type="project" value="UniProtKB-SubCell"/>
</dbReference>
<dbReference type="PROSITE" id="PS00855">
    <property type="entry name" value="SPASE_II"/>
    <property type="match status" value="1"/>
</dbReference>
<dbReference type="Pfam" id="PF01252">
    <property type="entry name" value="Peptidase_A8"/>
    <property type="match status" value="1"/>
</dbReference>
<dbReference type="EMBL" id="CP029556">
    <property type="protein sequence ID" value="AXA85634.1"/>
    <property type="molecule type" value="Genomic_DNA"/>
</dbReference>
<evidence type="ECO:0000256" key="10">
    <source>
        <dbReference type="RuleBase" id="RU000594"/>
    </source>
</evidence>
<gene>
    <name evidence="9" type="primary">lspA</name>
    <name evidence="13" type="ORF">DCD74_11725</name>
</gene>
<keyword evidence="12" id="KW-0732">Signal</keyword>
<evidence type="ECO:0000256" key="9">
    <source>
        <dbReference type="HAMAP-Rule" id="MF_00161"/>
    </source>
</evidence>
<dbReference type="UniPathway" id="UPA00665"/>
<dbReference type="GO" id="GO:0004190">
    <property type="term" value="F:aspartic-type endopeptidase activity"/>
    <property type="evidence" value="ECO:0007669"/>
    <property type="project" value="UniProtKB-UniRule"/>
</dbReference>
<evidence type="ECO:0000313" key="14">
    <source>
        <dbReference type="Proteomes" id="UP000251842"/>
    </source>
</evidence>
<dbReference type="OrthoDB" id="9810259at2"/>
<dbReference type="PRINTS" id="PR00781">
    <property type="entry name" value="LIPOSIGPTASE"/>
</dbReference>
<evidence type="ECO:0000256" key="1">
    <source>
        <dbReference type="ARBA" id="ARBA00006139"/>
    </source>
</evidence>
<feature type="chain" id="PRO_5016855616" description="Lipoprotein signal peptidase" evidence="12">
    <location>
        <begin position="22"/>
        <end position="173"/>
    </location>
</feature>
<comment type="similarity">
    <text evidence="1 9 11">Belongs to the peptidase A8 family.</text>
</comment>
<evidence type="ECO:0000256" key="7">
    <source>
        <dbReference type="ARBA" id="ARBA00022989"/>
    </source>
</evidence>
<reference evidence="14" key="1">
    <citation type="submission" date="2018-05" db="EMBL/GenBank/DDBJ databases">
        <title>Luteimonas pekinense sp. nov., isolated from human Meibomian gland secretions, Beijing, China.</title>
        <authorList>
            <person name="Wen T."/>
            <person name="Bai H."/>
            <person name="Lv H."/>
        </authorList>
    </citation>
    <scope>NUCLEOTIDE SEQUENCE [LARGE SCALE GENOMIC DNA]</scope>
    <source>
        <strain evidence="14">83-4</strain>
    </source>
</reference>
<dbReference type="Proteomes" id="UP000251842">
    <property type="component" value="Chromosome"/>
</dbReference>
<dbReference type="GO" id="GO:0006508">
    <property type="term" value="P:proteolysis"/>
    <property type="evidence" value="ECO:0007669"/>
    <property type="project" value="UniProtKB-KW"/>
</dbReference>
<keyword evidence="13" id="KW-0449">Lipoprotein</keyword>
<keyword evidence="6 9" id="KW-0378">Hydrolase</keyword>
<feature type="transmembrane region" description="Helical" evidence="9">
    <location>
        <begin position="138"/>
        <end position="159"/>
    </location>
</feature>
<evidence type="ECO:0000256" key="2">
    <source>
        <dbReference type="ARBA" id="ARBA00022475"/>
    </source>
</evidence>
<dbReference type="PANTHER" id="PTHR33695:SF1">
    <property type="entry name" value="LIPOPROTEIN SIGNAL PEPTIDASE"/>
    <property type="match status" value="1"/>
</dbReference>
<accession>A0A344J9C4</accession>
<dbReference type="PANTHER" id="PTHR33695">
    <property type="entry name" value="LIPOPROTEIN SIGNAL PEPTIDASE"/>
    <property type="match status" value="1"/>
</dbReference>
<evidence type="ECO:0000256" key="6">
    <source>
        <dbReference type="ARBA" id="ARBA00022801"/>
    </source>
</evidence>
<feature type="active site" evidence="9">
    <location>
        <position position="124"/>
    </location>
</feature>